<dbReference type="AlphaFoldDB" id="A0A9W6X0U7"/>
<dbReference type="Proteomes" id="UP001165121">
    <property type="component" value="Unassembled WGS sequence"/>
</dbReference>
<dbReference type="EMBL" id="BSXT01000337">
    <property type="protein sequence ID" value="GMF24794.1"/>
    <property type="molecule type" value="Genomic_DNA"/>
</dbReference>
<evidence type="ECO:0000313" key="1">
    <source>
        <dbReference type="EMBL" id="GMF24794.1"/>
    </source>
</evidence>
<evidence type="ECO:0000313" key="2">
    <source>
        <dbReference type="Proteomes" id="UP001165121"/>
    </source>
</evidence>
<proteinExistence type="predicted"/>
<sequence length="164" mass="18354">MWNRESPVHMDHGRVVFYTPPCANAVLQGVGLLSPQPTEQFKWCNKEDSFNRMLDATTTEVLVQRPGDVVVLNNLMHPSVLLGYLPGTKKEDKWGGILGDVIVQAADKIDSYKFATKAASGFRRGSEDAWRSVLSAYCVMNGDMWDRGEYDEIKANFIVSLDLP</sequence>
<keyword evidence="2" id="KW-1185">Reference proteome</keyword>
<organism evidence="1 2">
    <name type="scientific">Phytophthora fragariaefolia</name>
    <dbReference type="NCBI Taxonomy" id="1490495"/>
    <lineage>
        <taxon>Eukaryota</taxon>
        <taxon>Sar</taxon>
        <taxon>Stramenopiles</taxon>
        <taxon>Oomycota</taxon>
        <taxon>Peronosporomycetes</taxon>
        <taxon>Peronosporales</taxon>
        <taxon>Peronosporaceae</taxon>
        <taxon>Phytophthora</taxon>
    </lineage>
</organism>
<gene>
    <name evidence="1" type="ORF">Pfra01_000426500</name>
</gene>
<name>A0A9W6X0U7_9STRA</name>
<reference evidence="1" key="1">
    <citation type="submission" date="2023-04" db="EMBL/GenBank/DDBJ databases">
        <title>Phytophthora fragariaefolia NBRC 109709.</title>
        <authorList>
            <person name="Ichikawa N."/>
            <person name="Sato H."/>
            <person name="Tonouchi N."/>
        </authorList>
    </citation>
    <scope>NUCLEOTIDE SEQUENCE</scope>
    <source>
        <strain evidence="1">NBRC 109709</strain>
    </source>
</reference>
<accession>A0A9W6X0U7</accession>
<comment type="caution">
    <text evidence="1">The sequence shown here is derived from an EMBL/GenBank/DDBJ whole genome shotgun (WGS) entry which is preliminary data.</text>
</comment>
<protein>
    <submittedName>
        <fullName evidence="1">Unnamed protein product</fullName>
    </submittedName>
</protein>
<dbReference type="OrthoDB" id="127479at2759"/>